<protein>
    <submittedName>
        <fullName evidence="1">Uncharacterized protein</fullName>
    </submittedName>
</protein>
<accession>A0A873WHS5</accession>
<gene>
    <name evidence="1" type="ORF">CPT_Sitrop_018</name>
</gene>
<organism evidence="1 2">
    <name type="scientific">Streptomyces phage Sitrop</name>
    <dbReference type="NCBI Taxonomy" id="2767587"/>
    <lineage>
        <taxon>Viruses</taxon>
        <taxon>Duplodnaviria</taxon>
        <taxon>Heunggongvirae</taxon>
        <taxon>Uroviricota</taxon>
        <taxon>Caudoviricetes</taxon>
        <taxon>Arquatrovirinae</taxon>
        <taxon>Camvirus</taxon>
        <taxon>Camvirus sitrop</taxon>
    </lineage>
</organism>
<evidence type="ECO:0000313" key="2">
    <source>
        <dbReference type="Proteomes" id="UP000663341"/>
    </source>
</evidence>
<sequence>MGASLYPPPNMLGGWTAFTPRVFAAANLTTPVAASPNAAVCKYKYLDADLVVAHAEVALTAAVVGIHLELPVPASHRQIQIGTALLWGTGVPADQTGMAYMSAQLGHVIIAAASAGFRDAASGQTMRYHVTYQV</sequence>
<keyword evidence="2" id="KW-1185">Reference proteome</keyword>
<name>A0A873WHS5_9CAUD</name>
<proteinExistence type="predicted"/>
<reference evidence="1" key="1">
    <citation type="submission" date="2020-07" db="EMBL/GenBank/DDBJ databases">
        <title>Complete genome sequence of Streptomyces phage Sitrop.</title>
        <authorList>
            <person name="Portillo V.H."/>
            <person name="Diaz H."/>
            <person name="Clark J.D."/>
            <person name="Hernandez I."/>
            <person name="Liu M."/>
            <person name="Burrowes B."/>
        </authorList>
    </citation>
    <scope>NUCLEOTIDE SEQUENCE</scope>
</reference>
<evidence type="ECO:0000313" key="1">
    <source>
        <dbReference type="EMBL" id="QPB09933.1"/>
    </source>
</evidence>
<dbReference type="EMBL" id="MT701598">
    <property type="protein sequence ID" value="QPB09933.1"/>
    <property type="molecule type" value="Genomic_DNA"/>
</dbReference>
<dbReference type="Proteomes" id="UP000663341">
    <property type="component" value="Segment"/>
</dbReference>